<dbReference type="STRING" id="1231657.A0A1Y2A5W5"/>
<evidence type="ECO:0000256" key="1">
    <source>
        <dbReference type="ARBA" id="ARBA00022741"/>
    </source>
</evidence>
<dbReference type="AlphaFoldDB" id="A0A1Y2A5W5"/>
<dbReference type="InterPro" id="IPR043129">
    <property type="entry name" value="ATPase_NBD"/>
</dbReference>
<name>A0A1Y2A5W5_9PLEO</name>
<dbReference type="InterPro" id="IPR013126">
    <property type="entry name" value="Hsp_70_fam"/>
</dbReference>
<keyword evidence="4" id="KW-1185">Reference proteome</keyword>
<dbReference type="PANTHER" id="PTHR14187">
    <property type="entry name" value="ALPHA KINASE/ELONGATION FACTOR 2 KINASE"/>
    <property type="match status" value="1"/>
</dbReference>
<dbReference type="PANTHER" id="PTHR14187:SF81">
    <property type="entry name" value="HSP70 FAMILY PROTEIN (AFU_ORTHOLOGUE AFUA_4G14040)"/>
    <property type="match status" value="1"/>
</dbReference>
<dbReference type="Gene3D" id="3.90.640.10">
    <property type="entry name" value="Actin, Chain A, domain 4"/>
    <property type="match status" value="1"/>
</dbReference>
<organism evidence="3 4">
    <name type="scientific">Clohesyomyces aquaticus</name>
    <dbReference type="NCBI Taxonomy" id="1231657"/>
    <lineage>
        <taxon>Eukaryota</taxon>
        <taxon>Fungi</taxon>
        <taxon>Dikarya</taxon>
        <taxon>Ascomycota</taxon>
        <taxon>Pezizomycotina</taxon>
        <taxon>Dothideomycetes</taxon>
        <taxon>Pleosporomycetidae</taxon>
        <taxon>Pleosporales</taxon>
        <taxon>Lindgomycetaceae</taxon>
        <taxon>Clohesyomyces</taxon>
    </lineage>
</organism>
<proteinExistence type="predicted"/>
<evidence type="ECO:0000313" key="4">
    <source>
        <dbReference type="Proteomes" id="UP000193144"/>
    </source>
</evidence>
<keyword evidence="2" id="KW-0067">ATP-binding</keyword>
<gene>
    <name evidence="3" type="ORF">BCR34DRAFT_554494</name>
</gene>
<sequence>MAIPLQIRSRNKLLVGLDYGTTYSGLCFVLSNAADFKDIKAWHKWPGGPSEHNEYLEKAPSRMAYASENSDLDQDAWGYEVDAGMTSYSWTKLLLDGSALKSEYDDPDLEKAAANGLMKLPQGKKAVDVVADYLKGMHRMFQQGMKDVGILAEDELTLPMPMEFWLTVPATWTEEAKWATRSAAIRAGWASRPGDEVNIITEPEAAMHLALKDSLNSVSDLIKVNSSVLVCDCGGGTVDLIAYVIEEIKPRLITKEACVGVGGKCGGTYIDRNLYKLFKERYGSAFTSLPPERTGPGSRFMQQFESKKKSFTRVPASRRPIKLELIMSELDNSSTETPGYDKRYHDITLTHQDMKDLFDPVVEKILELVSNQVAAVSRRGNPRVDTLILVGGLGGSPYVREAVSDWCREHSIRPTTPMGGGWSAIVRGATLRGLEGSIVDVKISRRHYGHTLGRKYDPDVDYNFDANKRQLWRDAFNNNQQMLSGFMYWEMKKDTEIYETTEIVSEFMLHHTEGQDMTTEHKLYACSLDDPPDTIESDRVELLGTIKGSYADADLSKFQSEYQDSRRVYRISLTLSIALSKKNGLLNCKLLLRGREIGKTTIDFSYK</sequence>
<dbReference type="Gene3D" id="3.30.420.40">
    <property type="match status" value="2"/>
</dbReference>
<dbReference type="PRINTS" id="PR00301">
    <property type="entry name" value="HEATSHOCK70"/>
</dbReference>
<accession>A0A1Y2A5W5</accession>
<dbReference type="SUPFAM" id="SSF53067">
    <property type="entry name" value="Actin-like ATPase domain"/>
    <property type="match status" value="2"/>
</dbReference>
<comment type="caution">
    <text evidence="3">The sequence shown here is derived from an EMBL/GenBank/DDBJ whole genome shotgun (WGS) entry which is preliminary data.</text>
</comment>
<dbReference type="CDD" id="cd10170">
    <property type="entry name" value="ASKHA_NBD_HSP70"/>
    <property type="match status" value="1"/>
</dbReference>
<dbReference type="OrthoDB" id="2963168at2759"/>
<dbReference type="GO" id="GO:0140662">
    <property type="term" value="F:ATP-dependent protein folding chaperone"/>
    <property type="evidence" value="ECO:0007669"/>
    <property type="project" value="InterPro"/>
</dbReference>
<protein>
    <submittedName>
        <fullName evidence="3">Hsp70-like protein</fullName>
    </submittedName>
</protein>
<reference evidence="3 4" key="1">
    <citation type="submission" date="2016-07" db="EMBL/GenBank/DDBJ databases">
        <title>Pervasive Adenine N6-methylation of Active Genes in Fungi.</title>
        <authorList>
            <consortium name="DOE Joint Genome Institute"/>
            <person name="Mondo S.J."/>
            <person name="Dannebaum R.O."/>
            <person name="Kuo R.C."/>
            <person name="Labutti K."/>
            <person name="Haridas S."/>
            <person name="Kuo A."/>
            <person name="Salamov A."/>
            <person name="Ahrendt S.R."/>
            <person name="Lipzen A."/>
            <person name="Sullivan W."/>
            <person name="Andreopoulos W.B."/>
            <person name="Clum A."/>
            <person name="Lindquist E."/>
            <person name="Daum C."/>
            <person name="Ramamoorthy G.K."/>
            <person name="Gryganskyi A."/>
            <person name="Culley D."/>
            <person name="Magnuson J.K."/>
            <person name="James T.Y."/>
            <person name="O'Malley M.A."/>
            <person name="Stajich J.E."/>
            <person name="Spatafora J.W."/>
            <person name="Visel A."/>
            <person name="Grigoriev I.V."/>
        </authorList>
    </citation>
    <scope>NUCLEOTIDE SEQUENCE [LARGE SCALE GENOMIC DNA]</scope>
    <source>
        <strain evidence="3 4">CBS 115471</strain>
    </source>
</reference>
<dbReference type="EMBL" id="MCFA01000009">
    <property type="protein sequence ID" value="ORY17909.1"/>
    <property type="molecule type" value="Genomic_DNA"/>
</dbReference>
<dbReference type="Proteomes" id="UP000193144">
    <property type="component" value="Unassembled WGS sequence"/>
</dbReference>
<dbReference type="GO" id="GO:0005524">
    <property type="term" value="F:ATP binding"/>
    <property type="evidence" value="ECO:0007669"/>
    <property type="project" value="UniProtKB-KW"/>
</dbReference>
<dbReference type="Pfam" id="PF00012">
    <property type="entry name" value="HSP70"/>
    <property type="match status" value="1"/>
</dbReference>
<keyword evidence="1" id="KW-0547">Nucleotide-binding</keyword>
<evidence type="ECO:0000256" key="2">
    <source>
        <dbReference type="ARBA" id="ARBA00022840"/>
    </source>
</evidence>
<evidence type="ECO:0000313" key="3">
    <source>
        <dbReference type="EMBL" id="ORY17909.1"/>
    </source>
</evidence>